<reference evidence="1 2" key="1">
    <citation type="journal article" date="2017" name="Curr. Biol.">
        <title>Genome architecture and evolution of a unichromosomal asexual nematode.</title>
        <authorList>
            <person name="Fradin H."/>
            <person name="Zegar C."/>
            <person name="Gutwein M."/>
            <person name="Lucas J."/>
            <person name="Kovtun M."/>
            <person name="Corcoran D."/>
            <person name="Baugh L.R."/>
            <person name="Kiontke K."/>
            <person name="Gunsalus K."/>
            <person name="Fitch D.H."/>
            <person name="Piano F."/>
        </authorList>
    </citation>
    <scope>NUCLEOTIDE SEQUENCE [LARGE SCALE GENOMIC DNA]</scope>
    <source>
        <strain evidence="1">PF1309</strain>
    </source>
</reference>
<dbReference type="Proteomes" id="UP000218231">
    <property type="component" value="Unassembled WGS sequence"/>
</dbReference>
<dbReference type="AlphaFoldDB" id="A0A2A2KJN8"/>
<name>A0A2A2KJN8_9BILA</name>
<evidence type="ECO:0000313" key="2">
    <source>
        <dbReference type="Proteomes" id="UP000218231"/>
    </source>
</evidence>
<organism evidence="1 2">
    <name type="scientific">Diploscapter pachys</name>
    <dbReference type="NCBI Taxonomy" id="2018661"/>
    <lineage>
        <taxon>Eukaryota</taxon>
        <taxon>Metazoa</taxon>
        <taxon>Ecdysozoa</taxon>
        <taxon>Nematoda</taxon>
        <taxon>Chromadorea</taxon>
        <taxon>Rhabditida</taxon>
        <taxon>Rhabditina</taxon>
        <taxon>Rhabditomorpha</taxon>
        <taxon>Rhabditoidea</taxon>
        <taxon>Rhabditidae</taxon>
        <taxon>Diploscapter</taxon>
    </lineage>
</organism>
<keyword evidence="2" id="KW-1185">Reference proteome</keyword>
<sequence>MKASIATADLPRHALHAIGEFDHLARLDVVEAVDARDAVADAEHLAGLADLGLVTEVADLAAEQFGVDRQVDGNVAADAGAQLLLEFADLFLGQRMRAGDLGRHFAAMAAGERAEGADDLRQRGEAAVFGEDAEEVLGRRVEAHRVGGGEHRLHRGAAGDQRAGGELGEVLAVA</sequence>
<comment type="caution">
    <text evidence="1">The sequence shown here is derived from an EMBL/GenBank/DDBJ whole genome shotgun (WGS) entry which is preliminary data.</text>
</comment>
<protein>
    <submittedName>
        <fullName evidence="1">Uncharacterized protein</fullName>
    </submittedName>
</protein>
<gene>
    <name evidence="1" type="ORF">WR25_21192</name>
</gene>
<accession>A0A2A2KJN8</accession>
<proteinExistence type="predicted"/>
<dbReference type="EMBL" id="LIAE01008418">
    <property type="protein sequence ID" value="PAV74107.1"/>
    <property type="molecule type" value="Genomic_DNA"/>
</dbReference>
<evidence type="ECO:0000313" key="1">
    <source>
        <dbReference type="EMBL" id="PAV74107.1"/>
    </source>
</evidence>